<dbReference type="InterPro" id="IPR003593">
    <property type="entry name" value="AAA+_ATPase"/>
</dbReference>
<dbReference type="PROSITE" id="PS50929">
    <property type="entry name" value="ABC_TM1F"/>
    <property type="match status" value="1"/>
</dbReference>
<evidence type="ECO:0000256" key="8">
    <source>
        <dbReference type="ARBA" id="ARBA00023136"/>
    </source>
</evidence>
<sequence length="599" mass="64303">MNRFPRLLSYAITVWPGLLVAFAIAFSGMLLELLRPWPLKVVVDYVLGGQDLPGTLAAMAAALPYGDTTQGLLAWTIGTLVVITLASAVLTYIGTALVVKLCYRLVHGLAGELFAKLQRLSLSYHQKQAGGDLIQRMSQDVYCVHMAVSAVLLPGVISLCTLIGMFVILAQIDVTLALMSMVVVPGLAGALLLFAGPMDRATRRRYDELGSFMSFVDQAISGIKVVQGFNREDLLQAKLQGYAQRLGGAYQRDVNIGAAYKQVTLIVTGLSTAAVLGLGAWRVIGGHISLGDLLVFTSYLAALSGPIEAISVALGAAVVSGSQARRVFEVLDSGEEVPERADPVDPPVIRGDLQFEDVSFCYVQRGDEGPPRTVLDHVSFTASPGEIVAIVGATGMGKSTLVSLISRFYDPASGRVLLDGHDLRDLPLRKLRSSVSLVLQEPYLFPVSIAENIAFGVEDPSLSQIHEAARMACAHDFISRLPLGYATNLGESGSSLSGGERQRIAIARAMLRPSSILILDEPTSALDARTEAQILQNLAQSARARTTFFISHRLSTIKHADKIIVLDDGRLVEAGRHEELIGNGATYSALYRHQELAVL</sequence>
<dbReference type="PANTHER" id="PTHR43394:SF1">
    <property type="entry name" value="ATP-BINDING CASSETTE SUB-FAMILY B MEMBER 10, MITOCHONDRIAL"/>
    <property type="match status" value="1"/>
</dbReference>
<dbReference type="RefSeq" id="WP_066775542.1">
    <property type="nucleotide sequence ID" value="NZ_BMIP01000002.1"/>
</dbReference>
<dbReference type="InterPro" id="IPR027417">
    <property type="entry name" value="P-loop_NTPase"/>
</dbReference>
<dbReference type="AlphaFoldDB" id="A0A916YWX7"/>
<dbReference type="Pfam" id="PF00664">
    <property type="entry name" value="ABC_membrane"/>
    <property type="match status" value="1"/>
</dbReference>
<dbReference type="GO" id="GO:0005886">
    <property type="term" value="C:plasma membrane"/>
    <property type="evidence" value="ECO:0007669"/>
    <property type="project" value="UniProtKB-SubCell"/>
</dbReference>
<keyword evidence="3" id="KW-1003">Cell membrane</keyword>
<dbReference type="GO" id="GO:0005524">
    <property type="term" value="F:ATP binding"/>
    <property type="evidence" value="ECO:0007669"/>
    <property type="project" value="UniProtKB-KW"/>
</dbReference>
<keyword evidence="13" id="KW-1185">Reference proteome</keyword>
<dbReference type="SMART" id="SM00382">
    <property type="entry name" value="AAA"/>
    <property type="match status" value="1"/>
</dbReference>
<dbReference type="PROSITE" id="PS00211">
    <property type="entry name" value="ABC_TRANSPORTER_1"/>
    <property type="match status" value="1"/>
</dbReference>
<dbReference type="Proteomes" id="UP000612349">
    <property type="component" value="Unassembled WGS sequence"/>
</dbReference>
<evidence type="ECO:0000256" key="7">
    <source>
        <dbReference type="ARBA" id="ARBA00022989"/>
    </source>
</evidence>
<dbReference type="SUPFAM" id="SSF90123">
    <property type="entry name" value="ABC transporter transmembrane region"/>
    <property type="match status" value="1"/>
</dbReference>
<gene>
    <name evidence="12" type="ORF">GCM10010990_14070</name>
</gene>
<dbReference type="GO" id="GO:0016887">
    <property type="term" value="F:ATP hydrolysis activity"/>
    <property type="evidence" value="ECO:0007669"/>
    <property type="project" value="InterPro"/>
</dbReference>
<dbReference type="InterPro" id="IPR011527">
    <property type="entry name" value="ABC1_TM_dom"/>
</dbReference>
<proteinExistence type="predicted"/>
<name>A0A916YWX7_9SPHN</name>
<dbReference type="Pfam" id="PF00005">
    <property type="entry name" value="ABC_tran"/>
    <property type="match status" value="1"/>
</dbReference>
<evidence type="ECO:0000256" key="1">
    <source>
        <dbReference type="ARBA" id="ARBA00004651"/>
    </source>
</evidence>
<keyword evidence="6" id="KW-0067">ATP-binding</keyword>
<evidence type="ECO:0000259" key="11">
    <source>
        <dbReference type="PROSITE" id="PS50929"/>
    </source>
</evidence>
<dbReference type="Gene3D" id="1.20.1560.10">
    <property type="entry name" value="ABC transporter type 1, transmembrane domain"/>
    <property type="match status" value="1"/>
</dbReference>
<feature type="domain" description="ABC transmembrane type-1" evidence="11">
    <location>
        <begin position="19"/>
        <end position="311"/>
    </location>
</feature>
<keyword evidence="8 9" id="KW-0472">Membrane</keyword>
<dbReference type="Gene3D" id="3.40.50.300">
    <property type="entry name" value="P-loop containing nucleotide triphosphate hydrolases"/>
    <property type="match status" value="1"/>
</dbReference>
<dbReference type="InterPro" id="IPR017871">
    <property type="entry name" value="ABC_transporter-like_CS"/>
</dbReference>
<comment type="caution">
    <text evidence="12">The sequence shown here is derived from an EMBL/GenBank/DDBJ whole genome shotgun (WGS) entry which is preliminary data.</text>
</comment>
<feature type="transmembrane region" description="Helical" evidence="9">
    <location>
        <begin position="176"/>
        <end position="195"/>
    </location>
</feature>
<keyword evidence="7 9" id="KW-1133">Transmembrane helix</keyword>
<evidence type="ECO:0000256" key="6">
    <source>
        <dbReference type="ARBA" id="ARBA00022840"/>
    </source>
</evidence>
<dbReference type="PROSITE" id="PS50893">
    <property type="entry name" value="ABC_TRANSPORTER_2"/>
    <property type="match status" value="1"/>
</dbReference>
<evidence type="ECO:0000256" key="2">
    <source>
        <dbReference type="ARBA" id="ARBA00022448"/>
    </source>
</evidence>
<reference evidence="12" key="1">
    <citation type="journal article" date="2014" name="Int. J. Syst. Evol. Microbiol.">
        <title>Complete genome sequence of Corynebacterium casei LMG S-19264T (=DSM 44701T), isolated from a smear-ripened cheese.</title>
        <authorList>
            <consortium name="US DOE Joint Genome Institute (JGI-PGF)"/>
            <person name="Walter F."/>
            <person name="Albersmeier A."/>
            <person name="Kalinowski J."/>
            <person name="Ruckert C."/>
        </authorList>
    </citation>
    <scope>NUCLEOTIDE SEQUENCE</scope>
    <source>
        <strain evidence="12">CGMCC 1.15360</strain>
    </source>
</reference>
<evidence type="ECO:0000256" key="9">
    <source>
        <dbReference type="SAM" id="Phobius"/>
    </source>
</evidence>
<keyword evidence="5" id="KW-0547">Nucleotide-binding</keyword>
<dbReference type="InterPro" id="IPR036640">
    <property type="entry name" value="ABC1_TM_sf"/>
</dbReference>
<dbReference type="OrthoDB" id="9808328at2"/>
<feature type="transmembrane region" description="Helical" evidence="9">
    <location>
        <begin position="263"/>
        <end position="284"/>
    </location>
</feature>
<feature type="transmembrane region" description="Helical" evidence="9">
    <location>
        <begin position="142"/>
        <end position="170"/>
    </location>
</feature>
<feature type="transmembrane region" description="Helical" evidence="9">
    <location>
        <begin position="72"/>
        <end position="99"/>
    </location>
</feature>
<organism evidence="12 13">
    <name type="scientific">Croceicoccus mobilis</name>
    <dbReference type="NCBI Taxonomy" id="1703339"/>
    <lineage>
        <taxon>Bacteria</taxon>
        <taxon>Pseudomonadati</taxon>
        <taxon>Pseudomonadota</taxon>
        <taxon>Alphaproteobacteria</taxon>
        <taxon>Sphingomonadales</taxon>
        <taxon>Erythrobacteraceae</taxon>
        <taxon>Croceicoccus</taxon>
    </lineage>
</organism>
<evidence type="ECO:0000313" key="12">
    <source>
        <dbReference type="EMBL" id="GGD65779.1"/>
    </source>
</evidence>
<evidence type="ECO:0000256" key="3">
    <source>
        <dbReference type="ARBA" id="ARBA00022475"/>
    </source>
</evidence>
<dbReference type="FunFam" id="3.40.50.300:FF:000221">
    <property type="entry name" value="Multidrug ABC transporter ATP-binding protein"/>
    <property type="match status" value="1"/>
</dbReference>
<keyword evidence="4 9" id="KW-0812">Transmembrane</keyword>
<dbReference type="PANTHER" id="PTHR43394">
    <property type="entry name" value="ATP-DEPENDENT PERMEASE MDL1, MITOCHONDRIAL"/>
    <property type="match status" value="1"/>
</dbReference>
<dbReference type="InterPro" id="IPR003439">
    <property type="entry name" value="ABC_transporter-like_ATP-bd"/>
</dbReference>
<evidence type="ECO:0000313" key="13">
    <source>
        <dbReference type="Proteomes" id="UP000612349"/>
    </source>
</evidence>
<dbReference type="InterPro" id="IPR039421">
    <property type="entry name" value="Type_1_exporter"/>
</dbReference>
<keyword evidence="2" id="KW-0813">Transport</keyword>
<dbReference type="EMBL" id="BMIP01000002">
    <property type="protein sequence ID" value="GGD65779.1"/>
    <property type="molecule type" value="Genomic_DNA"/>
</dbReference>
<protein>
    <submittedName>
        <fullName evidence="12">Protein-tyrosine-phosphatase</fullName>
    </submittedName>
</protein>
<evidence type="ECO:0000259" key="10">
    <source>
        <dbReference type="PROSITE" id="PS50893"/>
    </source>
</evidence>
<feature type="transmembrane region" description="Helical" evidence="9">
    <location>
        <begin position="7"/>
        <end position="31"/>
    </location>
</feature>
<reference evidence="12" key="2">
    <citation type="submission" date="2020-09" db="EMBL/GenBank/DDBJ databases">
        <authorList>
            <person name="Sun Q."/>
            <person name="Zhou Y."/>
        </authorList>
    </citation>
    <scope>NUCLEOTIDE SEQUENCE</scope>
    <source>
        <strain evidence="12">CGMCC 1.15360</strain>
    </source>
</reference>
<evidence type="ECO:0000256" key="5">
    <source>
        <dbReference type="ARBA" id="ARBA00022741"/>
    </source>
</evidence>
<feature type="domain" description="ABC transporter" evidence="10">
    <location>
        <begin position="353"/>
        <end position="593"/>
    </location>
</feature>
<accession>A0A916YWX7</accession>
<comment type="subcellular location">
    <subcellularLocation>
        <location evidence="1">Cell membrane</location>
        <topology evidence="1">Multi-pass membrane protein</topology>
    </subcellularLocation>
</comment>
<feature type="transmembrane region" description="Helical" evidence="9">
    <location>
        <begin position="296"/>
        <end position="319"/>
    </location>
</feature>
<evidence type="ECO:0000256" key="4">
    <source>
        <dbReference type="ARBA" id="ARBA00022692"/>
    </source>
</evidence>
<dbReference type="GO" id="GO:0015421">
    <property type="term" value="F:ABC-type oligopeptide transporter activity"/>
    <property type="evidence" value="ECO:0007669"/>
    <property type="project" value="TreeGrafter"/>
</dbReference>
<dbReference type="SUPFAM" id="SSF52540">
    <property type="entry name" value="P-loop containing nucleoside triphosphate hydrolases"/>
    <property type="match status" value="1"/>
</dbReference>